<feature type="compositionally biased region" description="Polar residues" evidence="1">
    <location>
        <begin position="247"/>
        <end position="268"/>
    </location>
</feature>
<dbReference type="OrthoDB" id="5360255at2759"/>
<name>A0A319CK96_9EURO</name>
<dbReference type="Proteomes" id="UP000248340">
    <property type="component" value="Unassembled WGS sequence"/>
</dbReference>
<proteinExistence type="predicted"/>
<evidence type="ECO:0000313" key="3">
    <source>
        <dbReference type="Proteomes" id="UP000248340"/>
    </source>
</evidence>
<feature type="compositionally biased region" description="Polar residues" evidence="1">
    <location>
        <begin position="230"/>
        <end position="240"/>
    </location>
</feature>
<dbReference type="EMBL" id="KZ821681">
    <property type="protein sequence ID" value="PYH84960.1"/>
    <property type="molecule type" value="Genomic_DNA"/>
</dbReference>
<dbReference type="VEuPathDB" id="FungiDB:BO82DRAFT_398913"/>
<dbReference type="InterPro" id="IPR004354">
    <property type="entry name" value="Meiotic_Rec114"/>
</dbReference>
<dbReference type="GeneID" id="37141807"/>
<dbReference type="RefSeq" id="XP_025495160.1">
    <property type="nucleotide sequence ID" value="XM_025639065.1"/>
</dbReference>
<dbReference type="AlphaFoldDB" id="A0A319CK96"/>
<feature type="region of interest" description="Disordered" evidence="1">
    <location>
        <begin position="154"/>
        <end position="176"/>
    </location>
</feature>
<gene>
    <name evidence="2" type="ORF">BO82DRAFT_398913</name>
</gene>
<sequence length="513" mass="55103">MHHFSSRPLPDTPLARLSLAKFSHVTTSLNHRGPLNWGHIIGNNDLAATFEKPQATNSSSSSSILLRISRFHDIIEELDLSFFAIAATKAPAQPAQGQASKPLFAVVVKLPCLAVKYPRGNMIRRFQIKFSAERDYYAALAILSEMNCPFSEASPAPMHHKQTSSQWNPGSFRRGSMSSELTVPNAIIPSNNSVDFPVYAPGTCAPLPTPSATAGTSITSASSSTLGTSHPYQTTSTPSSLAKYMYTDSSLTRSLNGQRPPSASQIQGISEADPSRPSTATLPLETSNLDPPPVRVLPFSRPLMKRTHTIATTGIPAGNVAAFGSTVSTPYPELAPLSSAANKTQPWPSTNLPTQAETPRITVLKYSNPAAQLPAPAANPGGSQPVPRVPMPSLPSYPGLIATPSNEQPTISCDQHQKHYSLESAINNIPTTTTAEATQQEPPRGKQLLQLQNIPLPTPEDLASYGSASTTERMQLVESWICRHVEDDAFLKLCEDVEGIWQRMKLGVSKGGT</sequence>
<dbReference type="GO" id="GO:0007131">
    <property type="term" value="P:reciprocal meiotic recombination"/>
    <property type="evidence" value="ECO:0007669"/>
    <property type="project" value="InterPro"/>
</dbReference>
<protein>
    <submittedName>
        <fullName evidence="2">Uncharacterized protein</fullName>
    </submittedName>
</protein>
<feature type="region of interest" description="Disordered" evidence="1">
    <location>
        <begin position="211"/>
        <end position="289"/>
    </location>
</feature>
<feature type="compositionally biased region" description="Low complexity" evidence="1">
    <location>
        <begin position="211"/>
        <end position="229"/>
    </location>
</feature>
<dbReference type="Pfam" id="PF03525">
    <property type="entry name" value="Meiotic_rec114"/>
    <property type="match status" value="1"/>
</dbReference>
<accession>A0A319CK96</accession>
<dbReference type="STRING" id="1448315.A0A319CK96"/>
<organism evidence="2 3">
    <name type="scientific">Aspergillus uvarum CBS 121591</name>
    <dbReference type="NCBI Taxonomy" id="1448315"/>
    <lineage>
        <taxon>Eukaryota</taxon>
        <taxon>Fungi</taxon>
        <taxon>Dikarya</taxon>
        <taxon>Ascomycota</taxon>
        <taxon>Pezizomycotina</taxon>
        <taxon>Eurotiomycetes</taxon>
        <taxon>Eurotiomycetidae</taxon>
        <taxon>Eurotiales</taxon>
        <taxon>Aspergillaceae</taxon>
        <taxon>Aspergillus</taxon>
        <taxon>Aspergillus subgen. Circumdati</taxon>
    </lineage>
</organism>
<evidence type="ECO:0000256" key="1">
    <source>
        <dbReference type="SAM" id="MobiDB-lite"/>
    </source>
</evidence>
<reference evidence="2 3" key="1">
    <citation type="submission" date="2016-12" db="EMBL/GenBank/DDBJ databases">
        <title>The genomes of Aspergillus section Nigri reveals drivers in fungal speciation.</title>
        <authorList>
            <consortium name="DOE Joint Genome Institute"/>
            <person name="Vesth T.C."/>
            <person name="Nybo J."/>
            <person name="Theobald S."/>
            <person name="Brandl J."/>
            <person name="Frisvad J.C."/>
            <person name="Nielsen K.F."/>
            <person name="Lyhne E.K."/>
            <person name="Kogle M.E."/>
            <person name="Kuo A."/>
            <person name="Riley R."/>
            <person name="Clum A."/>
            <person name="Nolan M."/>
            <person name="Lipzen A."/>
            <person name="Salamov A."/>
            <person name="Henrissat B."/>
            <person name="Wiebenga A."/>
            <person name="De Vries R.P."/>
            <person name="Grigoriev I.V."/>
            <person name="Mortensen U.H."/>
            <person name="Andersen M.R."/>
            <person name="Baker S.E."/>
        </authorList>
    </citation>
    <scope>NUCLEOTIDE SEQUENCE [LARGE SCALE GENOMIC DNA]</scope>
    <source>
        <strain evidence="2 3">CBS 121591</strain>
    </source>
</reference>
<feature type="compositionally biased region" description="Polar residues" evidence="1">
    <location>
        <begin position="276"/>
        <end position="289"/>
    </location>
</feature>
<keyword evidence="3" id="KW-1185">Reference proteome</keyword>
<evidence type="ECO:0000313" key="2">
    <source>
        <dbReference type="EMBL" id="PYH84960.1"/>
    </source>
</evidence>